<name>A0AAN7YC69_9PEZI</name>
<gene>
    <name evidence="2" type="ORF">LTR62_000740</name>
</gene>
<comment type="caution">
    <text evidence="2">The sequence shown here is derived from an EMBL/GenBank/DDBJ whole genome shotgun (WGS) entry which is preliminary data.</text>
</comment>
<evidence type="ECO:0000313" key="2">
    <source>
        <dbReference type="EMBL" id="KAK5107718.1"/>
    </source>
</evidence>
<evidence type="ECO:0000313" key="3">
    <source>
        <dbReference type="Proteomes" id="UP001310890"/>
    </source>
</evidence>
<proteinExistence type="predicted"/>
<feature type="transmembrane region" description="Helical" evidence="1">
    <location>
        <begin position="188"/>
        <end position="206"/>
    </location>
</feature>
<feature type="transmembrane region" description="Helical" evidence="1">
    <location>
        <begin position="287"/>
        <end position="315"/>
    </location>
</feature>
<dbReference type="EMBL" id="JAVRRL010000109">
    <property type="protein sequence ID" value="KAK5107718.1"/>
    <property type="molecule type" value="Genomic_DNA"/>
</dbReference>
<dbReference type="Proteomes" id="UP001310890">
    <property type="component" value="Unassembled WGS sequence"/>
</dbReference>
<keyword evidence="1" id="KW-1133">Transmembrane helix</keyword>
<organism evidence="2 3">
    <name type="scientific">Meristemomyces frigidus</name>
    <dbReference type="NCBI Taxonomy" id="1508187"/>
    <lineage>
        <taxon>Eukaryota</taxon>
        <taxon>Fungi</taxon>
        <taxon>Dikarya</taxon>
        <taxon>Ascomycota</taxon>
        <taxon>Pezizomycotina</taxon>
        <taxon>Dothideomycetes</taxon>
        <taxon>Dothideomycetidae</taxon>
        <taxon>Mycosphaerellales</taxon>
        <taxon>Teratosphaeriaceae</taxon>
        <taxon>Meristemomyces</taxon>
    </lineage>
</organism>
<feature type="transmembrane region" description="Helical" evidence="1">
    <location>
        <begin position="336"/>
        <end position="354"/>
    </location>
</feature>
<feature type="transmembrane region" description="Helical" evidence="1">
    <location>
        <begin position="141"/>
        <end position="162"/>
    </location>
</feature>
<sequence>MSTNTTPPPAWLPEETTHQIPWPLLLSALLAFSLNTMLQPSGRVCGAPPVLGFMLRSSPVVCLLDTGYMLGQLAMYYLNPVPGSSAHQRLLRVRYQAGDDGAEEKVDSLLKVQESQLVRLVVFAFSLRDMIKLYGYRGIPWTQAIASSYLVSFLVVEVLVLWPRARKQGTTGQVGTEKREKMIRSSGLLSLSYTSVALGAAFMAWFGAATLREVLRQPHGTMPKHVGIVLFAPWTPAVLFCYAMCAIDRTGWRDILMPMPLLGLMLGIPWIYYVFGAKITARIHRPLLVQAVTVALAVAWVLVGVAYASAVTSGIRKDAKEKPRIAKHRRYIEKVLAWYFMILHFLTAVLYLCFSYDPVGTFVPEWTNYL</sequence>
<protein>
    <submittedName>
        <fullName evidence="2">Uncharacterized protein</fullName>
    </submittedName>
</protein>
<reference evidence="2" key="1">
    <citation type="submission" date="2023-08" db="EMBL/GenBank/DDBJ databases">
        <title>Black Yeasts Isolated from many extreme environments.</title>
        <authorList>
            <person name="Coleine C."/>
            <person name="Stajich J.E."/>
            <person name="Selbmann L."/>
        </authorList>
    </citation>
    <scope>NUCLEOTIDE SEQUENCE</scope>
    <source>
        <strain evidence="2">CCFEE 5401</strain>
    </source>
</reference>
<keyword evidence="1" id="KW-0472">Membrane</keyword>
<accession>A0AAN7YC69</accession>
<feature type="transmembrane region" description="Helical" evidence="1">
    <location>
        <begin position="255"/>
        <end position="275"/>
    </location>
</feature>
<feature type="transmembrane region" description="Helical" evidence="1">
    <location>
        <begin position="226"/>
        <end position="243"/>
    </location>
</feature>
<keyword evidence="1" id="KW-0812">Transmembrane</keyword>
<evidence type="ECO:0000256" key="1">
    <source>
        <dbReference type="SAM" id="Phobius"/>
    </source>
</evidence>
<dbReference type="AlphaFoldDB" id="A0AAN7YC69"/>